<dbReference type="PROSITE" id="PS50012">
    <property type="entry name" value="RCC1_3"/>
    <property type="match status" value="2"/>
</dbReference>
<evidence type="ECO:0000256" key="5">
    <source>
        <dbReference type="ARBA" id="ARBA00037982"/>
    </source>
</evidence>
<dbReference type="Gene3D" id="2.130.10.30">
    <property type="entry name" value="Regulator of chromosome condensation 1/beta-lactamase-inhibitor protein II"/>
    <property type="match status" value="1"/>
</dbReference>
<evidence type="ECO:0000256" key="2">
    <source>
        <dbReference type="ARBA" id="ARBA00022741"/>
    </source>
</evidence>
<dbReference type="SUPFAM" id="SSF56112">
    <property type="entry name" value="Protein kinase-like (PK-like)"/>
    <property type="match status" value="1"/>
</dbReference>
<evidence type="ECO:0000256" key="6">
    <source>
        <dbReference type="PROSITE-ProRule" id="PRU00235"/>
    </source>
</evidence>
<dbReference type="InterPro" id="IPR011009">
    <property type="entry name" value="Kinase-like_dom_sf"/>
</dbReference>
<reference evidence="8" key="1">
    <citation type="submission" date="2020-11" db="EMBL/GenBank/DDBJ databases">
        <authorList>
            <person name="Tran Van P."/>
        </authorList>
    </citation>
    <scope>NUCLEOTIDE SEQUENCE</scope>
</reference>
<sequence>MTIRILGWGHNNMGQLARRPVDLQQAPNIIRFFNDKNVTQLSCGYIHAMALTHDGSVYGWGCNTSGQIGCGYTCDYIAEPTLLQFRHDGREYDVKTIYSSGNSVFAITEDNSVFSWGLNDYFNLGHNSTDIYVNSPRLVVDISNTTGNLIPILAHISRIMNNCPKLDQANSDLQDLSKEAEKLVRVRSEFVVQYNDFWVESDRMFVQMELCSRNLQKILDSKPNVFGREPEEPMNAMEYYMSCLIMWELLECLQYLHGLSPPVIHRDLKPENILIAIGPRNGRFFKVGDFGLATINEHYSEKGNPKYLAPEVNNENALDNGEMYSSGNEVLSKCVVKLRDVLVLMQSDDPDIRPECKDVLQTRNEWELDLKYVRNDPDN</sequence>
<keyword evidence="3" id="KW-0418">Kinase</keyword>
<feature type="repeat" description="RCC1" evidence="6">
    <location>
        <begin position="55"/>
        <end position="110"/>
    </location>
</feature>
<dbReference type="GO" id="GO:0005634">
    <property type="term" value="C:nucleus"/>
    <property type="evidence" value="ECO:0007669"/>
    <property type="project" value="TreeGrafter"/>
</dbReference>
<proteinExistence type="inferred from homology"/>
<dbReference type="PROSITE" id="PS00626">
    <property type="entry name" value="RCC1_2"/>
    <property type="match status" value="1"/>
</dbReference>
<dbReference type="EMBL" id="OC918189">
    <property type="protein sequence ID" value="CAD7648860.1"/>
    <property type="molecule type" value="Genomic_DNA"/>
</dbReference>
<feature type="domain" description="Protein kinase" evidence="7">
    <location>
        <begin position="92"/>
        <end position="379"/>
    </location>
</feature>
<evidence type="ECO:0000256" key="4">
    <source>
        <dbReference type="ARBA" id="ARBA00022840"/>
    </source>
</evidence>
<feature type="repeat" description="RCC1" evidence="6">
    <location>
        <begin position="3"/>
        <end position="54"/>
    </location>
</feature>
<evidence type="ECO:0000313" key="9">
    <source>
        <dbReference type="Proteomes" id="UP000728032"/>
    </source>
</evidence>
<dbReference type="PROSITE" id="PS00108">
    <property type="entry name" value="PROTEIN_KINASE_ST"/>
    <property type="match status" value="1"/>
</dbReference>
<keyword evidence="2" id="KW-0547">Nucleotide-binding</keyword>
<keyword evidence="1" id="KW-0808">Transferase</keyword>
<dbReference type="Pfam" id="PF13540">
    <property type="entry name" value="RCC1_2"/>
    <property type="match status" value="1"/>
</dbReference>
<evidence type="ECO:0000256" key="3">
    <source>
        <dbReference type="ARBA" id="ARBA00022777"/>
    </source>
</evidence>
<dbReference type="PANTHER" id="PTHR11042">
    <property type="entry name" value="EUKARYOTIC TRANSLATION INITIATION FACTOR 2-ALPHA KINASE EIF2-ALPHA KINASE -RELATED"/>
    <property type="match status" value="1"/>
</dbReference>
<organism evidence="8">
    <name type="scientific">Oppiella nova</name>
    <dbReference type="NCBI Taxonomy" id="334625"/>
    <lineage>
        <taxon>Eukaryota</taxon>
        <taxon>Metazoa</taxon>
        <taxon>Ecdysozoa</taxon>
        <taxon>Arthropoda</taxon>
        <taxon>Chelicerata</taxon>
        <taxon>Arachnida</taxon>
        <taxon>Acari</taxon>
        <taxon>Acariformes</taxon>
        <taxon>Sarcoptiformes</taxon>
        <taxon>Oribatida</taxon>
        <taxon>Brachypylina</taxon>
        <taxon>Oppioidea</taxon>
        <taxon>Oppiidae</taxon>
        <taxon>Oppiella</taxon>
    </lineage>
</organism>
<dbReference type="Pfam" id="PF00415">
    <property type="entry name" value="RCC1"/>
    <property type="match status" value="1"/>
</dbReference>
<dbReference type="InterPro" id="IPR000719">
    <property type="entry name" value="Prot_kinase_dom"/>
</dbReference>
<dbReference type="GO" id="GO:0005524">
    <property type="term" value="F:ATP binding"/>
    <property type="evidence" value="ECO:0007669"/>
    <property type="project" value="UniProtKB-KW"/>
</dbReference>
<comment type="similarity">
    <text evidence="5">Belongs to the protein kinase superfamily. Ser/Thr protein kinase family. GCN2 subfamily.</text>
</comment>
<dbReference type="InterPro" id="IPR009091">
    <property type="entry name" value="RCC1/BLIP-II"/>
</dbReference>
<dbReference type="AlphaFoldDB" id="A0A7R9LW74"/>
<dbReference type="InterPro" id="IPR050339">
    <property type="entry name" value="CC_SR_Kinase"/>
</dbReference>
<keyword evidence="9" id="KW-1185">Reference proteome</keyword>
<dbReference type="CDD" id="cd00180">
    <property type="entry name" value="PKc"/>
    <property type="match status" value="1"/>
</dbReference>
<keyword evidence="4" id="KW-0067">ATP-binding</keyword>
<dbReference type="Proteomes" id="UP000728032">
    <property type="component" value="Unassembled WGS sequence"/>
</dbReference>
<dbReference type="SUPFAM" id="SSF50985">
    <property type="entry name" value="RCC1/BLIP-II"/>
    <property type="match status" value="1"/>
</dbReference>
<accession>A0A7R9LW74</accession>
<dbReference type="Gene3D" id="1.10.510.10">
    <property type="entry name" value="Transferase(Phosphotransferase) domain 1"/>
    <property type="match status" value="1"/>
</dbReference>
<dbReference type="GO" id="GO:0004672">
    <property type="term" value="F:protein kinase activity"/>
    <property type="evidence" value="ECO:0007669"/>
    <property type="project" value="InterPro"/>
</dbReference>
<evidence type="ECO:0000256" key="1">
    <source>
        <dbReference type="ARBA" id="ARBA00022679"/>
    </source>
</evidence>
<dbReference type="InterPro" id="IPR008271">
    <property type="entry name" value="Ser/Thr_kinase_AS"/>
</dbReference>
<dbReference type="InterPro" id="IPR000408">
    <property type="entry name" value="Reg_chr_condens"/>
</dbReference>
<gene>
    <name evidence="8" type="ORF">ONB1V03_LOCUS6969</name>
</gene>
<dbReference type="OrthoDB" id="61110at2759"/>
<dbReference type="PROSITE" id="PS50011">
    <property type="entry name" value="PROTEIN_KINASE_DOM"/>
    <property type="match status" value="1"/>
</dbReference>
<dbReference type="GO" id="GO:0005737">
    <property type="term" value="C:cytoplasm"/>
    <property type="evidence" value="ECO:0007669"/>
    <property type="project" value="TreeGrafter"/>
</dbReference>
<dbReference type="Pfam" id="PF00069">
    <property type="entry name" value="Pkinase"/>
    <property type="match status" value="1"/>
</dbReference>
<protein>
    <recommendedName>
        <fullName evidence="7">Protein kinase domain-containing protein</fullName>
    </recommendedName>
</protein>
<dbReference type="SMART" id="SM00220">
    <property type="entry name" value="S_TKc"/>
    <property type="match status" value="1"/>
</dbReference>
<evidence type="ECO:0000313" key="8">
    <source>
        <dbReference type="EMBL" id="CAD7648860.1"/>
    </source>
</evidence>
<dbReference type="EMBL" id="CAJPVJ010003364">
    <property type="protein sequence ID" value="CAG2167462.1"/>
    <property type="molecule type" value="Genomic_DNA"/>
</dbReference>
<evidence type="ECO:0000259" key="7">
    <source>
        <dbReference type="PROSITE" id="PS50011"/>
    </source>
</evidence>
<name>A0A7R9LW74_9ACAR</name>